<organism evidence="1 2">
    <name type="scientific">Diphasiastrum complanatum</name>
    <name type="common">Issler's clubmoss</name>
    <name type="synonym">Lycopodium complanatum</name>
    <dbReference type="NCBI Taxonomy" id="34168"/>
    <lineage>
        <taxon>Eukaryota</taxon>
        <taxon>Viridiplantae</taxon>
        <taxon>Streptophyta</taxon>
        <taxon>Embryophyta</taxon>
        <taxon>Tracheophyta</taxon>
        <taxon>Lycopodiopsida</taxon>
        <taxon>Lycopodiales</taxon>
        <taxon>Lycopodiaceae</taxon>
        <taxon>Lycopodioideae</taxon>
        <taxon>Diphasiastrum</taxon>
    </lineage>
</organism>
<evidence type="ECO:0000313" key="1">
    <source>
        <dbReference type="EMBL" id="KAJ7552353.1"/>
    </source>
</evidence>
<protein>
    <submittedName>
        <fullName evidence="1">Uncharacterized protein</fullName>
    </submittedName>
</protein>
<reference evidence="2" key="1">
    <citation type="journal article" date="2024" name="Proc. Natl. Acad. Sci. U.S.A.">
        <title>Extraordinary preservation of gene collinearity over three hundred million years revealed in homosporous lycophytes.</title>
        <authorList>
            <person name="Li C."/>
            <person name="Wickell D."/>
            <person name="Kuo L.Y."/>
            <person name="Chen X."/>
            <person name="Nie B."/>
            <person name="Liao X."/>
            <person name="Peng D."/>
            <person name="Ji J."/>
            <person name="Jenkins J."/>
            <person name="Williams M."/>
            <person name="Shu S."/>
            <person name="Plott C."/>
            <person name="Barry K."/>
            <person name="Rajasekar S."/>
            <person name="Grimwood J."/>
            <person name="Han X."/>
            <person name="Sun S."/>
            <person name="Hou Z."/>
            <person name="He W."/>
            <person name="Dai G."/>
            <person name="Sun C."/>
            <person name="Schmutz J."/>
            <person name="Leebens-Mack J.H."/>
            <person name="Li F.W."/>
            <person name="Wang L."/>
        </authorList>
    </citation>
    <scope>NUCLEOTIDE SEQUENCE [LARGE SCALE GENOMIC DNA]</scope>
    <source>
        <strain evidence="2">cv. PW_Plant_1</strain>
    </source>
</reference>
<comment type="caution">
    <text evidence="1">The sequence shown here is derived from an EMBL/GenBank/DDBJ whole genome shotgun (WGS) entry which is preliminary data.</text>
</comment>
<dbReference type="Proteomes" id="UP001162992">
    <property type="component" value="Chromosome 6"/>
</dbReference>
<dbReference type="EMBL" id="CM055097">
    <property type="protein sequence ID" value="KAJ7552353.1"/>
    <property type="molecule type" value="Genomic_DNA"/>
</dbReference>
<sequence length="109" mass="12538">MCGTEKRTLEKKIECWTFKVGQPPETESGRGRPGVRPSQLPQNNKYGKLWVYCTNCNYRLALESWPLAYVLALAPHTHRQQSDSAISDFFFIEMKFVTSQSISQSHLEL</sequence>
<gene>
    <name evidence="1" type="ORF">O6H91_06G051900</name>
</gene>
<name>A0ACC2DDW3_DIPCM</name>
<accession>A0ACC2DDW3</accession>
<proteinExistence type="predicted"/>
<keyword evidence="2" id="KW-1185">Reference proteome</keyword>
<evidence type="ECO:0000313" key="2">
    <source>
        <dbReference type="Proteomes" id="UP001162992"/>
    </source>
</evidence>